<dbReference type="PANTHER" id="PTHR23285:SF8">
    <property type="entry name" value="RNA-BINDING E3 UBIQUITIN-PROTEIN LIGASE MEX3C"/>
    <property type="match status" value="1"/>
</dbReference>
<keyword evidence="5" id="KW-0677">Repeat</keyword>
<evidence type="ECO:0000256" key="3">
    <source>
        <dbReference type="ARBA" id="ARBA00022490"/>
    </source>
</evidence>
<feature type="region of interest" description="Disordered" evidence="12">
    <location>
        <begin position="128"/>
        <end position="147"/>
    </location>
</feature>
<dbReference type="Pfam" id="PF00013">
    <property type="entry name" value="KH_1"/>
    <property type="match status" value="2"/>
</dbReference>
<feature type="domain" description="RING-type" evidence="13">
    <location>
        <begin position="437"/>
        <end position="476"/>
    </location>
</feature>
<reference evidence="14" key="1">
    <citation type="submission" date="2025-08" db="UniProtKB">
        <authorList>
            <consortium name="Ensembl"/>
        </authorList>
    </citation>
    <scope>IDENTIFICATION</scope>
</reference>
<keyword evidence="8 10" id="KW-0694">RNA-binding</keyword>
<dbReference type="GO" id="GO:0005737">
    <property type="term" value="C:cytoplasm"/>
    <property type="evidence" value="ECO:0007669"/>
    <property type="project" value="UniProtKB-SubCell"/>
</dbReference>
<evidence type="ECO:0000256" key="9">
    <source>
        <dbReference type="ARBA" id="ARBA00023242"/>
    </source>
</evidence>
<dbReference type="InterPro" id="IPR013083">
    <property type="entry name" value="Znf_RING/FYVE/PHD"/>
</dbReference>
<dbReference type="FunFam" id="3.30.1370.10:FF:000013">
    <property type="entry name" value="Mex-3 RNA-binding family member B"/>
    <property type="match status" value="1"/>
</dbReference>
<dbReference type="GO" id="GO:0008270">
    <property type="term" value="F:zinc ion binding"/>
    <property type="evidence" value="ECO:0007669"/>
    <property type="project" value="UniProtKB-KW"/>
</dbReference>
<evidence type="ECO:0000259" key="13">
    <source>
        <dbReference type="PROSITE" id="PS50089"/>
    </source>
</evidence>
<evidence type="ECO:0000256" key="8">
    <source>
        <dbReference type="ARBA" id="ARBA00022884"/>
    </source>
</evidence>
<evidence type="ECO:0000256" key="1">
    <source>
        <dbReference type="ARBA" id="ARBA00004123"/>
    </source>
</evidence>
<feature type="region of interest" description="Disordered" evidence="12">
    <location>
        <begin position="341"/>
        <end position="368"/>
    </location>
</feature>
<feature type="region of interest" description="Disordered" evidence="12">
    <location>
        <begin position="405"/>
        <end position="425"/>
    </location>
</feature>
<comment type="subcellular location">
    <subcellularLocation>
        <location evidence="2">Cytoplasm</location>
    </subcellularLocation>
    <subcellularLocation>
        <location evidence="1">Nucleus</location>
    </subcellularLocation>
</comment>
<dbReference type="InterPro" id="IPR047227">
    <property type="entry name" value="MEX3"/>
</dbReference>
<evidence type="ECO:0000313" key="14">
    <source>
        <dbReference type="Ensembl" id="ENSCLMP00005004494.1"/>
    </source>
</evidence>
<evidence type="ECO:0000256" key="10">
    <source>
        <dbReference type="PROSITE-ProRule" id="PRU00117"/>
    </source>
</evidence>
<feature type="compositionally biased region" description="Low complexity" evidence="12">
    <location>
        <begin position="267"/>
        <end position="285"/>
    </location>
</feature>
<proteinExistence type="predicted"/>
<dbReference type="InterPro" id="IPR004088">
    <property type="entry name" value="KH_dom_type_1"/>
</dbReference>
<evidence type="ECO:0000256" key="11">
    <source>
        <dbReference type="PROSITE-ProRule" id="PRU00175"/>
    </source>
</evidence>
<dbReference type="SMART" id="SM00322">
    <property type="entry name" value="KH"/>
    <property type="match status" value="2"/>
</dbReference>
<dbReference type="InterPro" id="IPR036612">
    <property type="entry name" value="KH_dom_type_1_sf"/>
</dbReference>
<keyword evidence="3" id="KW-0963">Cytoplasm</keyword>
<feature type="region of interest" description="Disordered" evidence="12">
    <location>
        <begin position="257"/>
        <end position="285"/>
    </location>
</feature>
<reference evidence="14" key="2">
    <citation type="submission" date="2025-09" db="UniProtKB">
        <authorList>
            <consortium name="Ensembl"/>
        </authorList>
    </citation>
    <scope>IDENTIFICATION</scope>
</reference>
<dbReference type="Gene3D" id="3.30.40.10">
    <property type="entry name" value="Zinc/RING finger domain, C3HC4 (zinc finger)"/>
    <property type="match status" value="1"/>
</dbReference>
<dbReference type="InterPro" id="IPR004087">
    <property type="entry name" value="KH_dom"/>
</dbReference>
<dbReference type="GO" id="GO:0005634">
    <property type="term" value="C:nucleus"/>
    <property type="evidence" value="ECO:0007669"/>
    <property type="project" value="UniProtKB-SubCell"/>
</dbReference>
<sequence length="489" mass="51667">MPSSTSLLERDDTGLGALPPAGSMAMLPPGVYGESGYEAESSLLARRKSVNTTECVAVPSSEHVAEIVGRQGCKIKALRAKTNTYIKTPVRGEQPVFVVTGRKEDVAMAKREILSAAEHFSLIRASRNKTGPQSAVTGPGTPSLPGQTTIQVRVPYRVVGLVVGPKGATIKRIQQQTHTYIVTPSRDKEPVFEVTGMPENVDRARDEIEAHIALRTGTCGGIEAPGVDNNDFQFNGTDVSFENSAAQRINSNINSGVRMSSTYRNDSSSSLGSGSSSADSVYGSSNGNGNRVADLSPTCHNGAGTSFWFGDSLLPVGPDELINLGSGASHPAAQPQIWSPYVDQQPPQTIDARQSQPGTPRLSPTFSGTEALEHPQAQRVHRGPFGSTGTLDAHRFPSYSSAFSSSSESTASSSSPPESSLLYRPGLGSAGRGQEMCIHCMDNQVIAALVPCGHNLFCLDCATHICQGPDAVCPVCLSPVTQAIQLRNM</sequence>
<dbReference type="Gene3D" id="3.30.1370.10">
    <property type="entry name" value="K Homology domain, type 1"/>
    <property type="match status" value="2"/>
</dbReference>
<evidence type="ECO:0000256" key="7">
    <source>
        <dbReference type="ARBA" id="ARBA00022833"/>
    </source>
</evidence>
<dbReference type="AlphaFoldDB" id="A0A8C2YXH1"/>
<dbReference type="CDD" id="cd22423">
    <property type="entry name" value="KH-I_MEX3_rpt1"/>
    <property type="match status" value="1"/>
</dbReference>
<evidence type="ECO:0000256" key="12">
    <source>
        <dbReference type="SAM" id="MobiDB-lite"/>
    </source>
</evidence>
<dbReference type="SUPFAM" id="SSF57850">
    <property type="entry name" value="RING/U-box"/>
    <property type="match status" value="1"/>
</dbReference>
<dbReference type="InterPro" id="IPR001841">
    <property type="entry name" value="Znf_RING"/>
</dbReference>
<accession>A0A8C2YXH1</accession>
<dbReference type="Proteomes" id="UP000694565">
    <property type="component" value="Unplaced"/>
</dbReference>
<dbReference type="InterPro" id="IPR047226">
    <property type="entry name" value="KH-I_MEX3_rpt2"/>
</dbReference>
<evidence type="ECO:0000256" key="6">
    <source>
        <dbReference type="ARBA" id="ARBA00022771"/>
    </source>
</evidence>
<protein>
    <recommendedName>
        <fullName evidence="13">RING-type domain-containing protein</fullName>
    </recommendedName>
</protein>
<dbReference type="FunFam" id="3.30.1370.10:FF:000012">
    <property type="entry name" value="Mex-3 RNA-binding family member D"/>
    <property type="match status" value="1"/>
</dbReference>
<dbReference type="CDD" id="cd16518">
    <property type="entry name" value="RING-HC_MEX3"/>
    <property type="match status" value="1"/>
</dbReference>
<evidence type="ECO:0000256" key="4">
    <source>
        <dbReference type="ARBA" id="ARBA00022723"/>
    </source>
</evidence>
<dbReference type="PROSITE" id="PS50089">
    <property type="entry name" value="ZF_RING_2"/>
    <property type="match status" value="1"/>
</dbReference>
<feature type="compositionally biased region" description="Polar residues" evidence="12">
    <location>
        <begin position="257"/>
        <end position="266"/>
    </location>
</feature>
<organism evidence="14 15">
    <name type="scientific">Cyclopterus lumpus</name>
    <name type="common">Lumpsucker</name>
    <dbReference type="NCBI Taxonomy" id="8103"/>
    <lineage>
        <taxon>Eukaryota</taxon>
        <taxon>Metazoa</taxon>
        <taxon>Chordata</taxon>
        <taxon>Craniata</taxon>
        <taxon>Vertebrata</taxon>
        <taxon>Euteleostomi</taxon>
        <taxon>Actinopterygii</taxon>
        <taxon>Neopterygii</taxon>
        <taxon>Teleostei</taxon>
        <taxon>Neoteleostei</taxon>
        <taxon>Acanthomorphata</taxon>
        <taxon>Eupercaria</taxon>
        <taxon>Perciformes</taxon>
        <taxon>Cottioidei</taxon>
        <taxon>Cottales</taxon>
        <taxon>Cyclopteridae</taxon>
        <taxon>Cyclopterus</taxon>
    </lineage>
</organism>
<keyword evidence="4" id="KW-0479">Metal-binding</keyword>
<feature type="compositionally biased region" description="Polar residues" evidence="12">
    <location>
        <begin position="345"/>
        <end position="368"/>
    </location>
</feature>
<dbReference type="PANTHER" id="PTHR23285">
    <property type="entry name" value="RING FINGER AND KH DOMAIN CONTAINING PROTEIN 1"/>
    <property type="match status" value="1"/>
</dbReference>
<evidence type="ECO:0000256" key="2">
    <source>
        <dbReference type="ARBA" id="ARBA00004496"/>
    </source>
</evidence>
<keyword evidence="9" id="KW-0539">Nucleus</keyword>
<evidence type="ECO:0000256" key="5">
    <source>
        <dbReference type="ARBA" id="ARBA00022737"/>
    </source>
</evidence>
<feature type="region of interest" description="Disordered" evidence="12">
    <location>
        <begin position="1"/>
        <end position="20"/>
    </location>
</feature>
<evidence type="ECO:0000313" key="15">
    <source>
        <dbReference type="Proteomes" id="UP000694565"/>
    </source>
</evidence>
<dbReference type="GeneTree" id="ENSGT00940000160013"/>
<dbReference type="Ensembl" id="ENSCLMT00005004838.1">
    <property type="protein sequence ID" value="ENSCLMP00005004494.1"/>
    <property type="gene ID" value="ENSCLMG00005002470.1"/>
</dbReference>
<dbReference type="PROSITE" id="PS50084">
    <property type="entry name" value="KH_TYPE_1"/>
    <property type="match status" value="2"/>
</dbReference>
<dbReference type="GO" id="GO:0003723">
    <property type="term" value="F:RNA binding"/>
    <property type="evidence" value="ECO:0007669"/>
    <property type="project" value="UniProtKB-UniRule"/>
</dbReference>
<keyword evidence="6 11" id="KW-0863">Zinc-finger</keyword>
<dbReference type="InterPro" id="IPR047228">
    <property type="entry name" value="KH-I_MEX3_rpt1"/>
</dbReference>
<dbReference type="SUPFAM" id="SSF54791">
    <property type="entry name" value="Eukaryotic type KH-domain (KH-domain type I)"/>
    <property type="match status" value="2"/>
</dbReference>
<dbReference type="Pfam" id="PF13920">
    <property type="entry name" value="zf-C3HC4_3"/>
    <property type="match status" value="1"/>
</dbReference>
<name>A0A8C2YXH1_CYCLU</name>
<keyword evidence="15" id="KW-1185">Reference proteome</keyword>
<keyword evidence="7" id="KW-0862">Zinc</keyword>
<dbReference type="CDD" id="cd22424">
    <property type="entry name" value="KH-I_MEX3_rpt2"/>
    <property type="match status" value="1"/>
</dbReference>